<dbReference type="InterPro" id="IPR027417">
    <property type="entry name" value="P-loop_NTPase"/>
</dbReference>
<feature type="domain" description="ABC transporter" evidence="3">
    <location>
        <begin position="18"/>
        <end position="282"/>
    </location>
</feature>
<dbReference type="InterPro" id="IPR051396">
    <property type="entry name" value="Bact_Antivir_Def_Nuclease"/>
</dbReference>
<keyword evidence="1" id="KW-0547">Nucleotide-binding</keyword>
<protein>
    <submittedName>
        <fullName evidence="4">AAA family ATPase</fullName>
    </submittedName>
</protein>
<name>A0A9D1AE75_9FIRM</name>
<dbReference type="InterPro" id="IPR003439">
    <property type="entry name" value="ABC_transporter-like_ATP-bd"/>
</dbReference>
<dbReference type="SMART" id="SM00382">
    <property type="entry name" value="AAA"/>
    <property type="match status" value="1"/>
</dbReference>
<reference evidence="4" key="1">
    <citation type="submission" date="2020-10" db="EMBL/GenBank/DDBJ databases">
        <authorList>
            <person name="Gilroy R."/>
        </authorList>
    </citation>
    <scope>NUCLEOTIDE SEQUENCE</scope>
    <source>
        <strain evidence="4">ChiW25-3613</strain>
    </source>
</reference>
<dbReference type="AlphaFoldDB" id="A0A9D1AE75"/>
<organism evidence="4 5">
    <name type="scientific">Candidatus Coproplasma stercoripullorum</name>
    <dbReference type="NCBI Taxonomy" id="2840751"/>
    <lineage>
        <taxon>Bacteria</taxon>
        <taxon>Bacillati</taxon>
        <taxon>Bacillota</taxon>
        <taxon>Clostridia</taxon>
        <taxon>Eubacteriales</taxon>
        <taxon>Candidatus Coproplasma</taxon>
    </lineage>
</organism>
<evidence type="ECO:0000313" key="5">
    <source>
        <dbReference type="Proteomes" id="UP000824179"/>
    </source>
</evidence>
<sequence>MIYLSSFRFPSWDSEYSFRLNEVKRTCYNTMYPFFVLSRRALRELNFTDVTILYGGNGSGKTTALNVIAEKLGLARTALYNRSSFFGDYLKMCFSSKERDIPSHSAVITSDDVFSYMLDIRAVNEGVDIRREELFDEYNRRKRELSAVRSLEDFDRLKDIVDARRLTQSKFVKGRLGDNIKEQSNGESAYFYFTQRVKGGGLYLLDEPENSLAPDLQLKLCDFLFESVRFFGCQLVIATHSPFILSMRGARIYDLDDDPVSIKKWTELRNVRAYYDFFKAHGKEFEE</sequence>
<dbReference type="InterPro" id="IPR003959">
    <property type="entry name" value="ATPase_AAA_core"/>
</dbReference>
<proteinExistence type="predicted"/>
<evidence type="ECO:0000256" key="1">
    <source>
        <dbReference type="ARBA" id="ARBA00022741"/>
    </source>
</evidence>
<keyword evidence="2" id="KW-0067">ATP-binding</keyword>
<dbReference type="PANTHER" id="PTHR43581:SF3">
    <property type="entry name" value="AAA+ ATPASE DOMAIN-CONTAINING PROTEIN"/>
    <property type="match status" value="1"/>
</dbReference>
<evidence type="ECO:0000256" key="2">
    <source>
        <dbReference type="ARBA" id="ARBA00022840"/>
    </source>
</evidence>
<dbReference type="Proteomes" id="UP000824179">
    <property type="component" value="Unassembled WGS sequence"/>
</dbReference>
<reference evidence="4" key="2">
    <citation type="journal article" date="2021" name="PeerJ">
        <title>Extensive microbial diversity within the chicken gut microbiome revealed by metagenomics and culture.</title>
        <authorList>
            <person name="Gilroy R."/>
            <person name="Ravi A."/>
            <person name="Getino M."/>
            <person name="Pursley I."/>
            <person name="Horton D.L."/>
            <person name="Alikhan N.F."/>
            <person name="Baker D."/>
            <person name="Gharbi K."/>
            <person name="Hall N."/>
            <person name="Watson M."/>
            <person name="Adriaenssens E.M."/>
            <person name="Foster-Nyarko E."/>
            <person name="Jarju S."/>
            <person name="Secka A."/>
            <person name="Antonio M."/>
            <person name="Oren A."/>
            <person name="Chaudhuri R.R."/>
            <person name="La Ragione R."/>
            <person name="Hildebrand F."/>
            <person name="Pallen M.J."/>
        </authorList>
    </citation>
    <scope>NUCLEOTIDE SEQUENCE</scope>
    <source>
        <strain evidence="4">ChiW25-3613</strain>
    </source>
</reference>
<dbReference type="Pfam" id="PF13304">
    <property type="entry name" value="AAA_21"/>
    <property type="match status" value="1"/>
</dbReference>
<dbReference type="GO" id="GO:0005524">
    <property type="term" value="F:ATP binding"/>
    <property type="evidence" value="ECO:0007669"/>
    <property type="project" value="UniProtKB-KW"/>
</dbReference>
<dbReference type="PROSITE" id="PS50893">
    <property type="entry name" value="ABC_TRANSPORTER_2"/>
    <property type="match status" value="1"/>
</dbReference>
<dbReference type="EMBL" id="DVHB01000006">
    <property type="protein sequence ID" value="HIR38797.1"/>
    <property type="molecule type" value="Genomic_DNA"/>
</dbReference>
<dbReference type="SUPFAM" id="SSF52540">
    <property type="entry name" value="P-loop containing nucleoside triphosphate hydrolases"/>
    <property type="match status" value="1"/>
</dbReference>
<dbReference type="GO" id="GO:0016887">
    <property type="term" value="F:ATP hydrolysis activity"/>
    <property type="evidence" value="ECO:0007669"/>
    <property type="project" value="InterPro"/>
</dbReference>
<accession>A0A9D1AE75</accession>
<gene>
    <name evidence="4" type="ORF">IAB90_00285</name>
</gene>
<dbReference type="PANTHER" id="PTHR43581">
    <property type="entry name" value="ATP/GTP PHOSPHATASE"/>
    <property type="match status" value="1"/>
</dbReference>
<evidence type="ECO:0000313" key="4">
    <source>
        <dbReference type="EMBL" id="HIR38797.1"/>
    </source>
</evidence>
<dbReference type="InterPro" id="IPR003593">
    <property type="entry name" value="AAA+_ATPase"/>
</dbReference>
<dbReference type="Gene3D" id="3.40.50.300">
    <property type="entry name" value="P-loop containing nucleotide triphosphate hydrolases"/>
    <property type="match status" value="1"/>
</dbReference>
<comment type="caution">
    <text evidence="4">The sequence shown here is derived from an EMBL/GenBank/DDBJ whole genome shotgun (WGS) entry which is preliminary data.</text>
</comment>
<evidence type="ECO:0000259" key="3">
    <source>
        <dbReference type="PROSITE" id="PS50893"/>
    </source>
</evidence>